<dbReference type="Gene3D" id="1.10.357.10">
    <property type="entry name" value="Tetracycline Repressor, domain 2"/>
    <property type="match status" value="1"/>
</dbReference>
<proteinExistence type="predicted"/>
<dbReference type="SUPFAM" id="SSF46689">
    <property type="entry name" value="Homeodomain-like"/>
    <property type="match status" value="1"/>
</dbReference>
<organism evidence="6 7">
    <name type="scientific">Caulobacter ginsengisoli</name>
    <dbReference type="NCBI Taxonomy" id="400775"/>
    <lineage>
        <taxon>Bacteria</taxon>
        <taxon>Pseudomonadati</taxon>
        <taxon>Pseudomonadota</taxon>
        <taxon>Alphaproteobacteria</taxon>
        <taxon>Caulobacterales</taxon>
        <taxon>Caulobacteraceae</taxon>
        <taxon>Caulobacter</taxon>
    </lineage>
</organism>
<evidence type="ECO:0000256" key="3">
    <source>
        <dbReference type="ARBA" id="ARBA00023163"/>
    </source>
</evidence>
<sequence length="201" mass="21668">MKPARRTQAERSEATRLALVDAGRELFAGRGYGHVGADEIARAAGVTRGALYHHFKDKTELFQAVYEAVETEVIEAIAEGIAAAPDADPIARMRLGTRLWLEACGDPAVRQVALVDAPAVLGVTRWREISTRYGLGLTEGMLTQALESGLIASQPIRPLAHVLLGALREASLYLAGADDTEHAREEVTGVMDRLILSLRTA</sequence>
<dbReference type="Pfam" id="PF21351">
    <property type="entry name" value="TetR_C_41"/>
    <property type="match status" value="1"/>
</dbReference>
<evidence type="ECO:0000313" key="6">
    <source>
        <dbReference type="EMBL" id="MDQ0466721.1"/>
    </source>
</evidence>
<evidence type="ECO:0000259" key="5">
    <source>
        <dbReference type="PROSITE" id="PS50977"/>
    </source>
</evidence>
<keyword evidence="7" id="KW-1185">Reference proteome</keyword>
<evidence type="ECO:0000256" key="2">
    <source>
        <dbReference type="ARBA" id="ARBA00023125"/>
    </source>
</evidence>
<name>A0ABU0IXI0_9CAUL</name>
<accession>A0ABU0IXI0</accession>
<evidence type="ECO:0000256" key="1">
    <source>
        <dbReference type="ARBA" id="ARBA00023015"/>
    </source>
</evidence>
<dbReference type="RefSeq" id="WP_307352863.1">
    <property type="nucleotide sequence ID" value="NZ_JAUSVS010000014.1"/>
</dbReference>
<dbReference type="Proteomes" id="UP001228905">
    <property type="component" value="Unassembled WGS sequence"/>
</dbReference>
<gene>
    <name evidence="6" type="ORF">QO010_004517</name>
</gene>
<protein>
    <submittedName>
        <fullName evidence="6">AcrR family transcriptional regulator</fullName>
    </submittedName>
</protein>
<comment type="caution">
    <text evidence="6">The sequence shown here is derived from an EMBL/GenBank/DDBJ whole genome shotgun (WGS) entry which is preliminary data.</text>
</comment>
<dbReference type="InterPro" id="IPR050109">
    <property type="entry name" value="HTH-type_TetR-like_transc_reg"/>
</dbReference>
<dbReference type="PANTHER" id="PTHR30055:SF234">
    <property type="entry name" value="HTH-TYPE TRANSCRIPTIONAL REGULATOR BETI"/>
    <property type="match status" value="1"/>
</dbReference>
<feature type="DNA-binding region" description="H-T-H motif" evidence="4">
    <location>
        <begin position="36"/>
        <end position="55"/>
    </location>
</feature>
<dbReference type="InterPro" id="IPR001647">
    <property type="entry name" value="HTH_TetR"/>
</dbReference>
<dbReference type="InterPro" id="IPR009057">
    <property type="entry name" value="Homeodomain-like_sf"/>
</dbReference>
<dbReference type="InterPro" id="IPR049484">
    <property type="entry name" value="Rv0078-like_C"/>
</dbReference>
<keyword evidence="3" id="KW-0804">Transcription</keyword>
<feature type="domain" description="HTH tetR-type" evidence="5">
    <location>
        <begin position="13"/>
        <end position="73"/>
    </location>
</feature>
<reference evidence="6 7" key="1">
    <citation type="submission" date="2023-07" db="EMBL/GenBank/DDBJ databases">
        <title>Genomic Encyclopedia of Type Strains, Phase IV (KMG-IV): sequencing the most valuable type-strain genomes for metagenomic binning, comparative biology and taxonomic classification.</title>
        <authorList>
            <person name="Goeker M."/>
        </authorList>
    </citation>
    <scope>NUCLEOTIDE SEQUENCE [LARGE SCALE GENOMIC DNA]</scope>
    <source>
        <strain evidence="6 7">DSM 18695</strain>
    </source>
</reference>
<evidence type="ECO:0000256" key="4">
    <source>
        <dbReference type="PROSITE-ProRule" id="PRU00335"/>
    </source>
</evidence>
<dbReference type="Pfam" id="PF00440">
    <property type="entry name" value="TetR_N"/>
    <property type="match status" value="1"/>
</dbReference>
<keyword evidence="1" id="KW-0805">Transcription regulation</keyword>
<dbReference type="PRINTS" id="PR00455">
    <property type="entry name" value="HTHTETR"/>
</dbReference>
<dbReference type="PANTHER" id="PTHR30055">
    <property type="entry name" value="HTH-TYPE TRANSCRIPTIONAL REGULATOR RUTR"/>
    <property type="match status" value="1"/>
</dbReference>
<keyword evidence="2 4" id="KW-0238">DNA-binding</keyword>
<evidence type="ECO:0000313" key="7">
    <source>
        <dbReference type="Proteomes" id="UP001228905"/>
    </source>
</evidence>
<dbReference type="PROSITE" id="PS50977">
    <property type="entry name" value="HTH_TETR_2"/>
    <property type="match status" value="1"/>
</dbReference>
<dbReference type="EMBL" id="JAUSVS010000014">
    <property type="protein sequence ID" value="MDQ0466721.1"/>
    <property type="molecule type" value="Genomic_DNA"/>
</dbReference>